<evidence type="ECO:0000256" key="8">
    <source>
        <dbReference type="ARBA" id="ARBA00022842"/>
    </source>
</evidence>
<evidence type="ECO:0000256" key="3">
    <source>
        <dbReference type="ARBA" id="ARBA00006702"/>
    </source>
</evidence>
<dbReference type="InterPro" id="IPR015655">
    <property type="entry name" value="PP2C"/>
</dbReference>
<dbReference type="PROSITE" id="PS01032">
    <property type="entry name" value="PPM_1"/>
    <property type="match status" value="1"/>
</dbReference>
<keyword evidence="10" id="KW-0464">Manganese</keyword>
<dbReference type="GO" id="GO:1990439">
    <property type="term" value="F:MAP kinase serine/threonine phosphatase activity"/>
    <property type="evidence" value="ECO:0007669"/>
    <property type="project" value="EnsemblFungi"/>
</dbReference>
<dbReference type="GeneID" id="7050530"/>
<evidence type="ECO:0000256" key="1">
    <source>
        <dbReference type="ARBA" id="ARBA00001936"/>
    </source>
</evidence>
<evidence type="ECO:0000259" key="16">
    <source>
        <dbReference type="PROSITE" id="PS51746"/>
    </source>
</evidence>
<keyword evidence="9 14" id="KW-0904">Protein phosphatase</keyword>
<dbReference type="GO" id="GO:0046872">
    <property type="term" value="F:metal ion binding"/>
    <property type="evidence" value="ECO:0007669"/>
    <property type="project" value="UniProtKB-KW"/>
</dbReference>
<evidence type="ECO:0000256" key="11">
    <source>
        <dbReference type="ARBA" id="ARBA00047986"/>
    </source>
</evidence>
<dbReference type="JaponicusDB" id="SJAG_03893">
    <property type="gene designation" value="ptc3"/>
</dbReference>
<comment type="catalytic activity">
    <reaction evidence="12">
        <text>O-phospho-L-threonyl-[protein] + H2O = L-threonyl-[protein] + phosphate</text>
        <dbReference type="Rhea" id="RHEA:47004"/>
        <dbReference type="Rhea" id="RHEA-COMP:11060"/>
        <dbReference type="Rhea" id="RHEA-COMP:11605"/>
        <dbReference type="ChEBI" id="CHEBI:15377"/>
        <dbReference type="ChEBI" id="CHEBI:30013"/>
        <dbReference type="ChEBI" id="CHEBI:43474"/>
        <dbReference type="ChEBI" id="CHEBI:61977"/>
        <dbReference type="EC" id="3.1.3.16"/>
    </reaction>
    <physiologicalReaction direction="left-to-right" evidence="12">
        <dbReference type="Rhea" id="RHEA:47005"/>
    </physiologicalReaction>
</comment>
<dbReference type="OMA" id="CLLHDRP"/>
<comment type="catalytic activity">
    <reaction evidence="11">
        <text>O-phospho-L-seryl-[protein] + H2O = L-seryl-[protein] + phosphate</text>
        <dbReference type="Rhea" id="RHEA:20629"/>
        <dbReference type="Rhea" id="RHEA-COMP:9863"/>
        <dbReference type="Rhea" id="RHEA-COMP:11604"/>
        <dbReference type="ChEBI" id="CHEBI:15377"/>
        <dbReference type="ChEBI" id="CHEBI:29999"/>
        <dbReference type="ChEBI" id="CHEBI:43474"/>
        <dbReference type="ChEBI" id="CHEBI:83421"/>
        <dbReference type="EC" id="3.1.3.16"/>
    </reaction>
    <physiologicalReaction direction="left-to-right" evidence="11">
        <dbReference type="Rhea" id="RHEA:20630"/>
    </physiologicalReaction>
</comment>
<dbReference type="SUPFAM" id="SSF81606">
    <property type="entry name" value="PP2C-like"/>
    <property type="match status" value="1"/>
</dbReference>
<evidence type="ECO:0000256" key="14">
    <source>
        <dbReference type="RuleBase" id="RU003465"/>
    </source>
</evidence>
<keyword evidence="6" id="KW-0479">Metal-binding</keyword>
<dbReference type="GO" id="GO:0004722">
    <property type="term" value="F:protein serine/threonine phosphatase activity"/>
    <property type="evidence" value="ECO:0000318"/>
    <property type="project" value="GO_Central"/>
</dbReference>
<dbReference type="PROSITE" id="PS51746">
    <property type="entry name" value="PPM_2"/>
    <property type="match status" value="1"/>
</dbReference>
<dbReference type="InterPro" id="IPR036457">
    <property type="entry name" value="PPM-type-like_dom_sf"/>
</dbReference>
<evidence type="ECO:0000256" key="9">
    <source>
        <dbReference type="ARBA" id="ARBA00022912"/>
    </source>
</evidence>
<gene>
    <name evidence="18" type="primary">ptc3</name>
    <name evidence="17" type="ORF">SJAG_03893</name>
</gene>
<dbReference type="CDD" id="cd00143">
    <property type="entry name" value="PP2Cc"/>
    <property type="match status" value="1"/>
</dbReference>
<dbReference type="STRING" id="402676.B6K5C3"/>
<keyword evidence="8" id="KW-0460">Magnesium</keyword>
<reference evidence="17 19" key="1">
    <citation type="journal article" date="2011" name="Science">
        <title>Comparative functional genomics of the fission yeasts.</title>
        <authorList>
            <person name="Rhind N."/>
            <person name="Chen Z."/>
            <person name="Yassour M."/>
            <person name="Thompson D.A."/>
            <person name="Haas B.J."/>
            <person name="Habib N."/>
            <person name="Wapinski I."/>
            <person name="Roy S."/>
            <person name="Lin M.F."/>
            <person name="Heiman D.I."/>
            <person name="Young S.K."/>
            <person name="Furuya K."/>
            <person name="Guo Y."/>
            <person name="Pidoux A."/>
            <person name="Chen H.M."/>
            <person name="Robbertse B."/>
            <person name="Goldberg J.M."/>
            <person name="Aoki K."/>
            <person name="Bayne E.H."/>
            <person name="Berlin A.M."/>
            <person name="Desjardins C.A."/>
            <person name="Dobbs E."/>
            <person name="Dukaj L."/>
            <person name="Fan L."/>
            <person name="FitzGerald M.G."/>
            <person name="French C."/>
            <person name="Gujja S."/>
            <person name="Hansen K."/>
            <person name="Keifenheim D."/>
            <person name="Levin J.Z."/>
            <person name="Mosher R.A."/>
            <person name="Mueller C.A."/>
            <person name="Pfiffner J."/>
            <person name="Priest M."/>
            <person name="Russ C."/>
            <person name="Smialowska A."/>
            <person name="Swoboda P."/>
            <person name="Sykes S.M."/>
            <person name="Vaughn M."/>
            <person name="Vengrova S."/>
            <person name="Yoder R."/>
            <person name="Zeng Q."/>
            <person name="Allshire R."/>
            <person name="Baulcombe D."/>
            <person name="Birren B.W."/>
            <person name="Brown W."/>
            <person name="Ekwall K."/>
            <person name="Kellis M."/>
            <person name="Leatherwood J."/>
            <person name="Levin H."/>
            <person name="Margalit H."/>
            <person name="Martienssen R."/>
            <person name="Nieduszynski C.A."/>
            <person name="Spatafora J.W."/>
            <person name="Friedman N."/>
            <person name="Dalgaard J.Z."/>
            <person name="Baumann P."/>
            <person name="Niki H."/>
            <person name="Regev A."/>
            <person name="Nusbaum C."/>
        </authorList>
    </citation>
    <scope>NUCLEOTIDE SEQUENCE [LARGE SCALE GENOMIC DNA]</scope>
    <source>
        <strain evidence="19">yFS275 / FY16936</strain>
    </source>
</reference>
<evidence type="ECO:0000256" key="7">
    <source>
        <dbReference type="ARBA" id="ARBA00022801"/>
    </source>
</evidence>
<evidence type="ECO:0000313" key="19">
    <source>
        <dbReference type="Proteomes" id="UP000001744"/>
    </source>
</evidence>
<dbReference type="AlphaFoldDB" id="B6K5C3"/>
<dbReference type="EC" id="3.1.3.16" evidence="5"/>
<dbReference type="RefSeq" id="XP_002175020.1">
    <property type="nucleotide sequence ID" value="XM_002174984.2"/>
</dbReference>
<feature type="region of interest" description="Disordered" evidence="15">
    <location>
        <begin position="392"/>
        <end position="414"/>
    </location>
</feature>
<comment type="cofactor">
    <cofactor evidence="1">
        <name>Mn(2+)</name>
        <dbReference type="ChEBI" id="CHEBI:29035"/>
    </cofactor>
</comment>
<proteinExistence type="inferred from homology"/>
<dbReference type="SMART" id="SM00332">
    <property type="entry name" value="PP2Cc"/>
    <property type="match status" value="1"/>
</dbReference>
<dbReference type="eggNOG" id="KOG0698">
    <property type="taxonomic scope" value="Eukaryota"/>
</dbReference>
<evidence type="ECO:0000256" key="13">
    <source>
        <dbReference type="ARBA" id="ARBA00060107"/>
    </source>
</evidence>
<dbReference type="Pfam" id="PF00481">
    <property type="entry name" value="PP2C"/>
    <property type="match status" value="1"/>
</dbReference>
<evidence type="ECO:0000256" key="4">
    <source>
        <dbReference type="ARBA" id="ARBA00011245"/>
    </source>
</evidence>
<dbReference type="EMBL" id="KE651167">
    <property type="protein sequence ID" value="EEB08727.1"/>
    <property type="molecule type" value="Genomic_DNA"/>
</dbReference>
<dbReference type="GO" id="GO:0007165">
    <property type="term" value="P:signal transduction"/>
    <property type="evidence" value="ECO:0000318"/>
    <property type="project" value="GO_Central"/>
</dbReference>
<comment type="function">
    <text evidence="13">Dephosphorylating regulator for many key proteins. Has an important role in osmotic stability and cell shape control. It may negatively regulate the osmosensing signal transmitted through wis1 map kinase.</text>
</comment>
<dbReference type="InterPro" id="IPR001932">
    <property type="entry name" value="PPM-type_phosphatase-like_dom"/>
</dbReference>
<name>B6K5C3_SCHJY</name>
<dbReference type="GO" id="GO:1903753">
    <property type="term" value="P:negative regulation of p38MAPK cascade"/>
    <property type="evidence" value="ECO:0007669"/>
    <property type="project" value="EnsemblFungi"/>
</dbReference>
<evidence type="ECO:0000313" key="18">
    <source>
        <dbReference type="JaponicusDB" id="SJAG_03893"/>
    </source>
</evidence>
<comment type="subunit">
    <text evidence="4">Monomer.</text>
</comment>
<dbReference type="FunFam" id="3.60.40.10:FF:000016">
    <property type="entry name" value="Protein phosphatase 2C"/>
    <property type="match status" value="1"/>
</dbReference>
<feature type="domain" description="PPM-type phosphatase" evidence="16">
    <location>
        <begin position="23"/>
        <end position="288"/>
    </location>
</feature>
<keyword evidence="7 14" id="KW-0378">Hydrolase</keyword>
<dbReference type="VEuPathDB" id="FungiDB:SJAG_03893"/>
<dbReference type="HOGENOM" id="CLU_013173_4_2_1"/>
<dbReference type="InterPro" id="IPR000222">
    <property type="entry name" value="PP2C_BS"/>
</dbReference>
<evidence type="ECO:0000256" key="6">
    <source>
        <dbReference type="ARBA" id="ARBA00022723"/>
    </source>
</evidence>
<evidence type="ECO:0000256" key="5">
    <source>
        <dbReference type="ARBA" id="ARBA00013081"/>
    </source>
</evidence>
<evidence type="ECO:0000256" key="15">
    <source>
        <dbReference type="SAM" id="MobiDB-lite"/>
    </source>
</evidence>
<comment type="cofactor">
    <cofactor evidence="2">
        <name>Mg(2+)</name>
        <dbReference type="ChEBI" id="CHEBI:18420"/>
    </cofactor>
</comment>
<evidence type="ECO:0000313" key="17">
    <source>
        <dbReference type="EMBL" id="EEB08727.1"/>
    </source>
</evidence>
<evidence type="ECO:0000256" key="12">
    <source>
        <dbReference type="ARBA" id="ARBA00048832"/>
    </source>
</evidence>
<evidence type="ECO:0000256" key="2">
    <source>
        <dbReference type="ARBA" id="ARBA00001946"/>
    </source>
</evidence>
<sequence length="414" mass="45227">MGQTLSEPVTDKHSLEGGNEHVVFGISSMQGWRISMEDAHSVALHMKNKTVEEAIDFFAVYDGHGGDKVANWCGEHLPKLLEQSEDFQKGDFEAALKQTFVEADKTILEDERFHTDPSGCTATVILRVGRKLYCANAGDSRTVLGARGVAKPLSVDHKPSNDEEKARICAAGGRVDFGRVNGNLALSRAIGDFEFKSSDLPPEKQIVTAVPDVVCHELTDDDEFVILACDGIWDCKTSQQVVEFVRRGITAHLPLQKIAENLMDCCVATDAETTGLGCDNMTVCIVGLLNNMSVEQWMDEIAKRVENNDGPCAPPEYAELPGSGWTNREQDLPNVNMPFRIRRVDMDASLSVNDKNASEDAAAKDSEMLHADSSLAAGFRLKEHFFPLSSSNSRVVESPLPSNAPAVESLENTD</sequence>
<dbReference type="OrthoDB" id="10264738at2759"/>
<dbReference type="GO" id="GO:0071470">
    <property type="term" value="P:cellular response to osmotic stress"/>
    <property type="evidence" value="ECO:0007669"/>
    <property type="project" value="EnsemblFungi"/>
</dbReference>
<dbReference type="PANTHER" id="PTHR13832">
    <property type="entry name" value="PROTEIN PHOSPHATASE 2C"/>
    <property type="match status" value="1"/>
</dbReference>
<accession>B6K5C3</accession>
<dbReference type="Gene3D" id="3.60.40.10">
    <property type="entry name" value="PPM-type phosphatase domain"/>
    <property type="match status" value="1"/>
</dbReference>
<protein>
    <recommendedName>
        <fullName evidence="5">protein-serine/threonine phosphatase</fullName>
        <ecNumber evidence="5">3.1.3.16</ecNumber>
    </recommendedName>
</protein>
<dbReference type="Proteomes" id="UP000001744">
    <property type="component" value="Unassembled WGS sequence"/>
</dbReference>
<comment type="similarity">
    <text evidence="3 14">Belongs to the PP2C family.</text>
</comment>
<keyword evidence="19" id="KW-1185">Reference proteome</keyword>
<organism evidence="17 19">
    <name type="scientific">Schizosaccharomyces japonicus (strain yFS275 / FY16936)</name>
    <name type="common">Fission yeast</name>
    <dbReference type="NCBI Taxonomy" id="402676"/>
    <lineage>
        <taxon>Eukaryota</taxon>
        <taxon>Fungi</taxon>
        <taxon>Dikarya</taxon>
        <taxon>Ascomycota</taxon>
        <taxon>Taphrinomycotina</taxon>
        <taxon>Schizosaccharomycetes</taxon>
        <taxon>Schizosaccharomycetales</taxon>
        <taxon>Schizosaccharomycetaceae</taxon>
        <taxon>Schizosaccharomyces</taxon>
    </lineage>
</organism>
<evidence type="ECO:0000256" key="10">
    <source>
        <dbReference type="ARBA" id="ARBA00023211"/>
    </source>
</evidence>
<dbReference type="PANTHER" id="PTHR13832:SF816">
    <property type="entry name" value="PROTEIN PHOSPHATASE 2C HOMOLOG 3"/>
    <property type="match status" value="1"/>
</dbReference>